<dbReference type="KEGG" id="lacs:H4075_03240"/>
<sequence>MSIQEDFRKKNKPVNVKAVFDIVMGFIYLVMGAVLALSKYLGLEITFPPPDVVIVFGIAAFVYGAFRIFRGVKTYNNPS</sequence>
<dbReference type="RefSeq" id="WP_182804105.1">
    <property type="nucleotide sequence ID" value="NZ_CP060007.1"/>
</dbReference>
<dbReference type="EMBL" id="CP060007">
    <property type="protein sequence ID" value="QNA45230.1"/>
    <property type="molecule type" value="Genomic_DNA"/>
</dbReference>
<feature type="transmembrane region" description="Helical" evidence="1">
    <location>
        <begin position="52"/>
        <end position="69"/>
    </location>
</feature>
<dbReference type="Proteomes" id="UP000515344">
    <property type="component" value="Chromosome"/>
</dbReference>
<keyword evidence="1" id="KW-1133">Transmembrane helix</keyword>
<reference evidence="3" key="1">
    <citation type="submission" date="2020-08" db="EMBL/GenBank/DDBJ databases">
        <title>Lacibacter sp. S13-6-6 genome sequencing.</title>
        <authorList>
            <person name="Jin L."/>
        </authorList>
    </citation>
    <scope>NUCLEOTIDE SEQUENCE [LARGE SCALE GENOMIC DNA]</scope>
    <source>
        <strain evidence="3">S13-6-6</strain>
    </source>
</reference>
<gene>
    <name evidence="2" type="ORF">H4075_03240</name>
</gene>
<name>A0A7G5XIC7_9BACT</name>
<proteinExistence type="predicted"/>
<protein>
    <recommendedName>
        <fullName evidence="4">C4-dicarboxylate ABC transporter</fullName>
    </recommendedName>
</protein>
<organism evidence="2 3">
    <name type="scientific">Lacibacter sediminis</name>
    <dbReference type="NCBI Taxonomy" id="2760713"/>
    <lineage>
        <taxon>Bacteria</taxon>
        <taxon>Pseudomonadati</taxon>
        <taxon>Bacteroidota</taxon>
        <taxon>Chitinophagia</taxon>
        <taxon>Chitinophagales</taxon>
        <taxon>Chitinophagaceae</taxon>
        <taxon>Lacibacter</taxon>
    </lineage>
</organism>
<evidence type="ECO:0000313" key="3">
    <source>
        <dbReference type="Proteomes" id="UP000515344"/>
    </source>
</evidence>
<evidence type="ECO:0000256" key="1">
    <source>
        <dbReference type="SAM" id="Phobius"/>
    </source>
</evidence>
<keyword evidence="1" id="KW-0812">Transmembrane</keyword>
<evidence type="ECO:0000313" key="2">
    <source>
        <dbReference type="EMBL" id="QNA45230.1"/>
    </source>
</evidence>
<feature type="transmembrane region" description="Helical" evidence="1">
    <location>
        <begin position="18"/>
        <end position="40"/>
    </location>
</feature>
<keyword evidence="3" id="KW-1185">Reference proteome</keyword>
<keyword evidence="1" id="KW-0472">Membrane</keyword>
<dbReference type="AlphaFoldDB" id="A0A7G5XIC7"/>
<evidence type="ECO:0008006" key="4">
    <source>
        <dbReference type="Google" id="ProtNLM"/>
    </source>
</evidence>
<accession>A0A7G5XIC7</accession>